<dbReference type="Proteomes" id="UP000272729">
    <property type="component" value="Unassembled WGS sequence"/>
</dbReference>
<keyword evidence="3" id="KW-1185">Reference proteome</keyword>
<accession>A0A495X9T5</accession>
<organism evidence="2 3">
    <name type="scientific">Saccharothrix variisporea</name>
    <dbReference type="NCBI Taxonomy" id="543527"/>
    <lineage>
        <taxon>Bacteria</taxon>
        <taxon>Bacillati</taxon>
        <taxon>Actinomycetota</taxon>
        <taxon>Actinomycetes</taxon>
        <taxon>Pseudonocardiales</taxon>
        <taxon>Pseudonocardiaceae</taxon>
        <taxon>Saccharothrix</taxon>
    </lineage>
</organism>
<feature type="transmembrane region" description="Helical" evidence="1">
    <location>
        <begin position="96"/>
        <end position="113"/>
    </location>
</feature>
<comment type="caution">
    <text evidence="2">The sequence shown here is derived from an EMBL/GenBank/DDBJ whole genome shotgun (WGS) entry which is preliminary data.</text>
</comment>
<keyword evidence="1" id="KW-0472">Membrane</keyword>
<dbReference type="EMBL" id="RBXR01000001">
    <property type="protein sequence ID" value="RKT71000.1"/>
    <property type="molecule type" value="Genomic_DNA"/>
</dbReference>
<evidence type="ECO:0000313" key="3">
    <source>
        <dbReference type="Proteomes" id="UP000272729"/>
    </source>
</evidence>
<feature type="transmembrane region" description="Helical" evidence="1">
    <location>
        <begin position="69"/>
        <end position="90"/>
    </location>
</feature>
<name>A0A495X9T5_9PSEU</name>
<reference evidence="2 3" key="1">
    <citation type="submission" date="2018-10" db="EMBL/GenBank/DDBJ databases">
        <title>Sequencing the genomes of 1000 actinobacteria strains.</title>
        <authorList>
            <person name="Klenk H.-P."/>
        </authorList>
    </citation>
    <scope>NUCLEOTIDE SEQUENCE [LARGE SCALE GENOMIC DNA]</scope>
    <source>
        <strain evidence="2 3">DSM 43911</strain>
    </source>
</reference>
<evidence type="ECO:0000256" key="1">
    <source>
        <dbReference type="SAM" id="Phobius"/>
    </source>
</evidence>
<sequence length="124" mass="12584">MLARVLIGALVGAGLGGAWWGVRELIAAGAVCSKDDWNCLAMGLFSIPITLVVGVLLAWAVFRVLGVERALGMAAVGMFFAAVLTLLTVWVSVPAGGVLAGALGFVLAAPVTARHRVGQTAGRG</sequence>
<feature type="transmembrane region" description="Helical" evidence="1">
    <location>
        <begin position="43"/>
        <end position="62"/>
    </location>
</feature>
<dbReference type="RefSeq" id="WP_121231499.1">
    <property type="nucleotide sequence ID" value="NZ_JBIUBA010000012.1"/>
</dbReference>
<keyword evidence="1" id="KW-1133">Transmembrane helix</keyword>
<dbReference type="OrthoDB" id="3696560at2"/>
<protein>
    <submittedName>
        <fullName evidence="2">Uncharacterized protein</fullName>
    </submittedName>
</protein>
<dbReference type="AlphaFoldDB" id="A0A495X9T5"/>
<evidence type="ECO:0000313" key="2">
    <source>
        <dbReference type="EMBL" id="RKT71000.1"/>
    </source>
</evidence>
<proteinExistence type="predicted"/>
<gene>
    <name evidence="2" type="ORF">DFJ66_4277</name>
</gene>
<keyword evidence="1" id="KW-0812">Transmembrane</keyword>